<dbReference type="AlphaFoldDB" id="A0AAX3EN01"/>
<accession>A0AAX3EN01</accession>
<evidence type="ECO:0000313" key="1">
    <source>
        <dbReference type="EMBL" id="UYV98437.1"/>
    </source>
</evidence>
<protein>
    <submittedName>
        <fullName evidence="1">Uncharacterized protein</fullName>
    </submittedName>
</protein>
<reference evidence="1" key="1">
    <citation type="submission" date="2022-07" db="EMBL/GenBank/DDBJ databases">
        <authorList>
            <person name="Wu T."/>
        </authorList>
    </citation>
    <scope>NUCLEOTIDE SEQUENCE</scope>
    <source>
        <strain evidence="1">SD-1</strain>
    </source>
</reference>
<sequence length="119" mass="12883">MIKSIDTPVATAVLTWLTLEEGGRRGGPQTSPVYAATCVFPLGGEAEVQPGWPATAEEMFSILLEEVEVVGDSNERRYKVGFLAPDLAKSFTHDGAEFLIMEGPKVVARGRINAVFEGW</sequence>
<dbReference type="RefSeq" id="WP_069695375.1">
    <property type="nucleotide sequence ID" value="NZ_CP043010.1"/>
</dbReference>
<keyword evidence="2" id="KW-1185">Reference proteome</keyword>
<name>A0AAX3EN01_PAEUR</name>
<proteinExistence type="predicted"/>
<dbReference type="Proteomes" id="UP001163293">
    <property type="component" value="Chromosome"/>
</dbReference>
<dbReference type="EMBL" id="CP101185">
    <property type="protein sequence ID" value="UYV98437.1"/>
    <property type="molecule type" value="Genomic_DNA"/>
</dbReference>
<gene>
    <name evidence="1" type="ORF">NL394_04200</name>
</gene>
<organism evidence="1 2">
    <name type="scientific">Paenarthrobacter ureafaciens</name>
    <dbReference type="NCBI Taxonomy" id="37931"/>
    <lineage>
        <taxon>Bacteria</taxon>
        <taxon>Bacillati</taxon>
        <taxon>Actinomycetota</taxon>
        <taxon>Actinomycetes</taxon>
        <taxon>Micrococcales</taxon>
        <taxon>Micrococcaceae</taxon>
        <taxon>Paenarthrobacter</taxon>
    </lineage>
</organism>
<evidence type="ECO:0000313" key="2">
    <source>
        <dbReference type="Proteomes" id="UP001163293"/>
    </source>
</evidence>